<dbReference type="PANTHER" id="PTHR16435">
    <property type="entry name" value="SPERMATOGENESIS-ASSOCIATED PROTEIN 6 SPATA6"/>
    <property type="match status" value="1"/>
</dbReference>
<gene>
    <name evidence="5" type="ORF">PECUL_23A060403</name>
</gene>
<dbReference type="AlphaFoldDB" id="A0AAD1W6J2"/>
<feature type="region of interest" description="Disordered" evidence="3">
    <location>
        <begin position="148"/>
        <end position="276"/>
    </location>
</feature>
<feature type="compositionally biased region" description="Polar residues" evidence="3">
    <location>
        <begin position="168"/>
        <end position="205"/>
    </location>
</feature>
<dbReference type="EMBL" id="OW240916">
    <property type="protein sequence ID" value="CAH2294034.1"/>
    <property type="molecule type" value="Genomic_DNA"/>
</dbReference>
<dbReference type="InterPro" id="IPR032732">
    <property type="entry name" value="SPATA6_N"/>
</dbReference>
<evidence type="ECO:0000259" key="4">
    <source>
        <dbReference type="Pfam" id="PF14909"/>
    </source>
</evidence>
<dbReference type="Pfam" id="PF14909">
    <property type="entry name" value="SPATA6"/>
    <property type="match status" value="1"/>
</dbReference>
<dbReference type="PANTHER" id="PTHR16435:SF5">
    <property type="entry name" value="SPERMATOGENESIS ASSOCIATED 6-LIKE PROTEIN"/>
    <property type="match status" value="1"/>
</dbReference>
<comment type="similarity">
    <text evidence="1">Belongs to the SPATA6 family.</text>
</comment>
<accession>A0AAD1W6J2</accession>
<dbReference type="GO" id="GO:0120212">
    <property type="term" value="C:sperm head-tail coupling apparatus"/>
    <property type="evidence" value="ECO:0007669"/>
    <property type="project" value="InterPro"/>
</dbReference>
<evidence type="ECO:0000256" key="2">
    <source>
        <dbReference type="ARBA" id="ARBA00022553"/>
    </source>
</evidence>
<name>A0AAD1W6J2_PELCU</name>
<keyword evidence="2" id="KW-0597">Phosphoprotein</keyword>
<dbReference type="Proteomes" id="UP001295444">
    <property type="component" value="Chromosome 05"/>
</dbReference>
<feature type="compositionally biased region" description="Basic and acidic residues" evidence="3">
    <location>
        <begin position="234"/>
        <end position="251"/>
    </location>
</feature>
<dbReference type="GO" id="GO:0007283">
    <property type="term" value="P:spermatogenesis"/>
    <property type="evidence" value="ECO:0007669"/>
    <property type="project" value="InterPro"/>
</dbReference>
<evidence type="ECO:0000256" key="1">
    <source>
        <dbReference type="ARBA" id="ARBA00006215"/>
    </source>
</evidence>
<feature type="domain" description="Spermatogenesis-associated protein 6 N-terminal" evidence="4">
    <location>
        <begin position="7"/>
        <end position="145"/>
    </location>
</feature>
<protein>
    <recommendedName>
        <fullName evidence="4">Spermatogenesis-associated protein 6 N-terminal domain-containing protein</fullName>
    </recommendedName>
</protein>
<evidence type="ECO:0000313" key="5">
    <source>
        <dbReference type="EMBL" id="CAH2294034.1"/>
    </source>
</evidence>
<sequence>MPLKVVVELQIHAVTCPGVFLPERDDIFLSVSVMNQNKETGALPAVFPLLFHEKMRFEKVFRKATDPAVVAQLLEKHMARFELVQLRNPAGDILASYEENNRDFLFPEPKLTPPYPGVGREVLMKTAHGFPGIAPKVEFSTRTTIKETSRDLKKKCHVDHPQARKYLSKSQGNSWSPENKSGSTKSSEKNYNNATLPSKSRSPSPYTKGRMCVLNKDNQKRLARLNLGNSESKSNSEKRPPFIVRHVDGSKSLDWISPPKSAKAKKHSRSSDRLNQHQLRRALSFDSFQDETAEKKYLDKEDLRSSKKNVSFEDSGSAFEFNTRSPQDEHTDQVLRSSLRKRFQREESTWEIIHNRVRSLLSTHSAKQRLSYDISKPEVDQILDRSVFSKSLPNNCFLQKRF</sequence>
<dbReference type="InterPro" id="IPR042769">
    <property type="entry name" value="SPATA6_fam"/>
</dbReference>
<evidence type="ECO:0000313" key="6">
    <source>
        <dbReference type="Proteomes" id="UP001295444"/>
    </source>
</evidence>
<reference evidence="5" key="1">
    <citation type="submission" date="2022-03" db="EMBL/GenBank/DDBJ databases">
        <authorList>
            <person name="Alioto T."/>
            <person name="Alioto T."/>
            <person name="Gomez Garrido J."/>
        </authorList>
    </citation>
    <scope>NUCLEOTIDE SEQUENCE</scope>
</reference>
<organism evidence="5 6">
    <name type="scientific">Pelobates cultripes</name>
    <name type="common">Western spadefoot toad</name>
    <dbReference type="NCBI Taxonomy" id="61616"/>
    <lineage>
        <taxon>Eukaryota</taxon>
        <taxon>Metazoa</taxon>
        <taxon>Chordata</taxon>
        <taxon>Craniata</taxon>
        <taxon>Vertebrata</taxon>
        <taxon>Euteleostomi</taxon>
        <taxon>Amphibia</taxon>
        <taxon>Batrachia</taxon>
        <taxon>Anura</taxon>
        <taxon>Pelobatoidea</taxon>
        <taxon>Pelobatidae</taxon>
        <taxon>Pelobates</taxon>
    </lineage>
</organism>
<dbReference type="GO" id="GO:0032027">
    <property type="term" value="F:myosin light chain binding"/>
    <property type="evidence" value="ECO:0007669"/>
    <property type="project" value="InterPro"/>
</dbReference>
<proteinExistence type="inferred from homology"/>
<evidence type="ECO:0000256" key="3">
    <source>
        <dbReference type="SAM" id="MobiDB-lite"/>
    </source>
</evidence>
<keyword evidence="6" id="KW-1185">Reference proteome</keyword>